<organism evidence="2 3">
    <name type="scientific">Batillaria attramentaria</name>
    <dbReference type="NCBI Taxonomy" id="370345"/>
    <lineage>
        <taxon>Eukaryota</taxon>
        <taxon>Metazoa</taxon>
        <taxon>Spiralia</taxon>
        <taxon>Lophotrochozoa</taxon>
        <taxon>Mollusca</taxon>
        <taxon>Gastropoda</taxon>
        <taxon>Caenogastropoda</taxon>
        <taxon>Sorbeoconcha</taxon>
        <taxon>Cerithioidea</taxon>
        <taxon>Batillariidae</taxon>
        <taxon>Batillaria</taxon>
    </lineage>
</organism>
<evidence type="ECO:0000313" key="3">
    <source>
        <dbReference type="Proteomes" id="UP001519460"/>
    </source>
</evidence>
<sequence length="100" mass="10649">MDTIPAFTSLCCKEVRRPADIHCPQRDPTLSTARPLSVRGGGGQPLGPAVTSLVTEGTQRGIFSLAPSPKPPIETEVAIPARDVSYEAREHAQGDVRVSE</sequence>
<gene>
    <name evidence="2" type="ORF">BaRGS_00024278</name>
</gene>
<evidence type="ECO:0000313" key="2">
    <source>
        <dbReference type="EMBL" id="KAK7484522.1"/>
    </source>
</evidence>
<reference evidence="2 3" key="1">
    <citation type="journal article" date="2023" name="Sci. Data">
        <title>Genome assembly of the Korean intertidal mud-creeper Batillaria attramentaria.</title>
        <authorList>
            <person name="Patra A.K."/>
            <person name="Ho P.T."/>
            <person name="Jun S."/>
            <person name="Lee S.J."/>
            <person name="Kim Y."/>
            <person name="Won Y.J."/>
        </authorList>
    </citation>
    <scope>NUCLEOTIDE SEQUENCE [LARGE SCALE GENOMIC DNA]</scope>
    <source>
        <strain evidence="2">Wonlab-2016</strain>
    </source>
</reference>
<name>A0ABD0KC37_9CAEN</name>
<dbReference type="Proteomes" id="UP001519460">
    <property type="component" value="Unassembled WGS sequence"/>
</dbReference>
<dbReference type="EMBL" id="JACVVK020000209">
    <property type="protein sequence ID" value="KAK7484522.1"/>
    <property type="molecule type" value="Genomic_DNA"/>
</dbReference>
<protein>
    <submittedName>
        <fullName evidence="2">Uncharacterized protein</fullName>
    </submittedName>
</protein>
<proteinExistence type="predicted"/>
<dbReference type="AlphaFoldDB" id="A0ABD0KC37"/>
<evidence type="ECO:0000256" key="1">
    <source>
        <dbReference type="SAM" id="MobiDB-lite"/>
    </source>
</evidence>
<feature type="region of interest" description="Disordered" evidence="1">
    <location>
        <begin position="23"/>
        <end position="49"/>
    </location>
</feature>
<comment type="caution">
    <text evidence="2">The sequence shown here is derived from an EMBL/GenBank/DDBJ whole genome shotgun (WGS) entry which is preliminary data.</text>
</comment>
<accession>A0ABD0KC37</accession>
<keyword evidence="3" id="KW-1185">Reference proteome</keyword>